<comment type="caution">
    <text evidence="1">The sequence shown here is derived from an EMBL/GenBank/DDBJ whole genome shotgun (WGS) entry which is preliminary data.</text>
</comment>
<dbReference type="Proteomes" id="UP001187343">
    <property type="component" value="Unassembled WGS sequence"/>
</dbReference>
<protein>
    <submittedName>
        <fullName evidence="1">Uncharacterized protein</fullName>
    </submittedName>
</protein>
<dbReference type="AlphaFoldDB" id="A0AA88PN54"/>
<evidence type="ECO:0000313" key="1">
    <source>
        <dbReference type="EMBL" id="KAK2896996.1"/>
    </source>
</evidence>
<organism evidence="1 2">
    <name type="scientific">Cirrhinus molitorella</name>
    <name type="common">mud carp</name>
    <dbReference type="NCBI Taxonomy" id="172907"/>
    <lineage>
        <taxon>Eukaryota</taxon>
        <taxon>Metazoa</taxon>
        <taxon>Chordata</taxon>
        <taxon>Craniata</taxon>
        <taxon>Vertebrata</taxon>
        <taxon>Euteleostomi</taxon>
        <taxon>Actinopterygii</taxon>
        <taxon>Neopterygii</taxon>
        <taxon>Teleostei</taxon>
        <taxon>Ostariophysi</taxon>
        <taxon>Cypriniformes</taxon>
        <taxon>Cyprinidae</taxon>
        <taxon>Labeoninae</taxon>
        <taxon>Labeonini</taxon>
        <taxon>Cirrhinus</taxon>
    </lineage>
</organism>
<proteinExistence type="predicted"/>
<dbReference type="EMBL" id="JAUYZG010000010">
    <property type="protein sequence ID" value="KAK2896996.1"/>
    <property type="molecule type" value="Genomic_DNA"/>
</dbReference>
<name>A0AA88PN54_9TELE</name>
<sequence>MRRGSKHQCDGLRLHHSHLINQHECSSTPPFSSSSFRNLILLPSPFILSFPPPFFHFCHGVRQRYLHSHYHHTQKIGHRTLNPELSRAPFSPSVVKRHIVSSPALGHTKSLTYPTGYVLKISLRVLTSKQSSGESPVE</sequence>
<reference evidence="1" key="1">
    <citation type="submission" date="2023-08" db="EMBL/GenBank/DDBJ databases">
        <title>Chromosome-level Genome Assembly of mud carp (Cirrhinus molitorella).</title>
        <authorList>
            <person name="Liu H."/>
        </authorList>
    </citation>
    <scope>NUCLEOTIDE SEQUENCE</scope>
    <source>
        <strain evidence="1">Prfri</strain>
        <tissue evidence="1">Muscle</tissue>
    </source>
</reference>
<evidence type="ECO:0000313" key="2">
    <source>
        <dbReference type="Proteomes" id="UP001187343"/>
    </source>
</evidence>
<keyword evidence="2" id="KW-1185">Reference proteome</keyword>
<gene>
    <name evidence="1" type="ORF">Q8A67_011484</name>
</gene>
<accession>A0AA88PN54</accession>